<feature type="domain" description="Zn(2)-C6 fungal-type" evidence="2">
    <location>
        <begin position="68"/>
        <end position="98"/>
    </location>
</feature>
<dbReference type="OrthoDB" id="5229455at2759"/>
<evidence type="ECO:0000259" key="2">
    <source>
        <dbReference type="PROSITE" id="PS50048"/>
    </source>
</evidence>
<protein>
    <submittedName>
        <fullName evidence="3">Sterol uptake control protein</fullName>
    </submittedName>
</protein>
<dbReference type="GO" id="GO:0001228">
    <property type="term" value="F:DNA-binding transcription activator activity, RNA polymerase II-specific"/>
    <property type="evidence" value="ECO:0007669"/>
    <property type="project" value="TreeGrafter"/>
</dbReference>
<accession>A0A8T9CGY4</accession>
<reference evidence="3 4" key="1">
    <citation type="submission" date="2018-05" db="EMBL/GenBank/DDBJ databases">
        <title>Genome sequencing and assembly of the regulated plant pathogen Lachnellula willkommii and related sister species for the development of diagnostic species identification markers.</title>
        <authorList>
            <person name="Giroux E."/>
            <person name="Bilodeau G."/>
        </authorList>
    </citation>
    <scope>NUCLEOTIDE SEQUENCE [LARGE SCALE GENOMIC DNA]</scope>
    <source>
        <strain evidence="3 4">CBS 268.59</strain>
    </source>
</reference>
<proteinExistence type="predicted"/>
<dbReference type="InterPro" id="IPR001138">
    <property type="entry name" value="Zn2Cys6_DnaBD"/>
</dbReference>
<dbReference type="PROSITE" id="PS00463">
    <property type="entry name" value="ZN2_CY6_FUNGAL_1"/>
    <property type="match status" value="1"/>
</dbReference>
<dbReference type="AlphaFoldDB" id="A0A8T9CGY4"/>
<keyword evidence="4" id="KW-1185">Reference proteome</keyword>
<dbReference type="PANTHER" id="PTHR47784">
    <property type="entry name" value="STEROL UPTAKE CONTROL PROTEIN 2"/>
    <property type="match status" value="1"/>
</dbReference>
<evidence type="ECO:0000256" key="1">
    <source>
        <dbReference type="ARBA" id="ARBA00023242"/>
    </source>
</evidence>
<comment type="caution">
    <text evidence="3">The sequence shown here is derived from an EMBL/GenBank/DDBJ whole genome shotgun (WGS) entry which is preliminary data.</text>
</comment>
<dbReference type="Gene3D" id="4.10.240.10">
    <property type="entry name" value="Zn(2)-C6 fungal-type DNA-binding domain"/>
    <property type="match status" value="1"/>
</dbReference>
<dbReference type="EMBL" id="QGMK01000031">
    <property type="protein sequence ID" value="TVY85085.1"/>
    <property type="molecule type" value="Genomic_DNA"/>
</dbReference>
<dbReference type="PANTHER" id="PTHR47784:SF7">
    <property type="entry name" value="ZN(II)2CYS6 TRANSCRIPTION FACTOR (EUROFUNG)"/>
    <property type="match status" value="1"/>
</dbReference>
<dbReference type="SUPFAM" id="SSF57701">
    <property type="entry name" value="Zn2/Cys6 DNA-binding domain"/>
    <property type="match status" value="1"/>
</dbReference>
<evidence type="ECO:0000313" key="3">
    <source>
        <dbReference type="EMBL" id="TVY85085.1"/>
    </source>
</evidence>
<name>A0A8T9CGY4_9HELO</name>
<organism evidence="3 4">
    <name type="scientific">Lachnellula suecica</name>
    <dbReference type="NCBI Taxonomy" id="602035"/>
    <lineage>
        <taxon>Eukaryota</taxon>
        <taxon>Fungi</taxon>
        <taxon>Dikarya</taxon>
        <taxon>Ascomycota</taxon>
        <taxon>Pezizomycotina</taxon>
        <taxon>Leotiomycetes</taxon>
        <taxon>Helotiales</taxon>
        <taxon>Lachnaceae</taxon>
        <taxon>Lachnellula</taxon>
    </lineage>
</organism>
<dbReference type="Pfam" id="PF11951">
    <property type="entry name" value="Fungal_trans_2"/>
    <property type="match status" value="1"/>
</dbReference>
<dbReference type="GO" id="GO:0008270">
    <property type="term" value="F:zinc ion binding"/>
    <property type="evidence" value="ECO:0007669"/>
    <property type="project" value="InterPro"/>
</dbReference>
<evidence type="ECO:0000313" key="4">
    <source>
        <dbReference type="Proteomes" id="UP000469558"/>
    </source>
</evidence>
<dbReference type="PROSITE" id="PS50048">
    <property type="entry name" value="ZN2_CY6_FUNGAL_2"/>
    <property type="match status" value="1"/>
</dbReference>
<dbReference type="InterPro" id="IPR021858">
    <property type="entry name" value="Fun_TF"/>
</dbReference>
<gene>
    <name evidence="3" type="primary">UPC2_2</name>
    <name evidence="3" type="ORF">LSUE1_G001469</name>
</gene>
<dbReference type="InterPro" id="IPR036864">
    <property type="entry name" value="Zn2-C6_fun-type_DNA-bd_sf"/>
</dbReference>
<dbReference type="InterPro" id="IPR053157">
    <property type="entry name" value="Sterol_Uptake_Regulator"/>
</dbReference>
<sequence>MASASANTTSKILLPTGIWETSAKASRVATDDATIGDDGAGDPSVKAESAALPANKRGRKGHAKSRRGCFNCKRARIKCKENRPSCDYCAHRNLICKWPGIHVQLGTPTFTPAPPPSPRSSSIPKVVFFEGPKINTQDFKLFHHFIESAYPHQPIQSDSVWKHEIPSISSNHDYLLHGMLALAAFDLAEHYPDSSKQLYYSAISHRVQAIKSLKAAISSGLNTFEQGNAMLATCSTLIFQSAFIDDGLTEFMAFLRGTVAVGIQMGMSRMHILFENLFGDKDVEIKDSAMKLAALVNPVLVGAALRSLEKIRPLCKSGVEIEVYGLLLSTARSLVTSSRDGYMELRKVYAAFSYTMQQTNFQEFISPANKVCQLLQAHFLALQLTMTPVAKTEPEGHRKGTTKDGVTARWFASLHRDIPEELKEYYEWTLWVEYEVKQNRVFNGVVKTEMEEVFQ</sequence>
<dbReference type="CDD" id="cd00067">
    <property type="entry name" value="GAL4"/>
    <property type="match status" value="1"/>
</dbReference>
<keyword evidence="1" id="KW-0539">Nucleus</keyword>
<dbReference type="Proteomes" id="UP000469558">
    <property type="component" value="Unassembled WGS sequence"/>
</dbReference>
<dbReference type="Pfam" id="PF00172">
    <property type="entry name" value="Zn_clus"/>
    <property type="match status" value="1"/>
</dbReference>